<evidence type="ECO:0000313" key="4">
    <source>
        <dbReference type="Proteomes" id="UP000748025"/>
    </source>
</evidence>
<keyword evidence="2" id="KW-1133">Transmembrane helix</keyword>
<sequence length="569" mass="60788">MTSTWRASPSPFWTRRYGMFRNSCVSIMGSLFVILIFVVLTTQLAFQSRIRKEKTLESRQFQLGGLLGGDSLQVLAIDQDGASALMQSSPSSTSNLNPYVSDVASVDAAASALAPARPKFDIVMGEFTHDVTNMEDSRANKAAEDLLSALVKALTPVLQSRNTPEPSSIGSGRVSMMTGVLPTAKGQILGLASSSLTSTRAHDTWDRSSSTAVASAEMQQRHFSNISPELDAPAQPGNDASHQDTELALSLLDSMSILVFNVAIHNVSLAARLTDAMLAALPVDKMAISSVISAAAGQNSTSLENTIPLILPAVAIAYGRQVDVPIEETVDTMARNLTKTYETIVSRGTYIINQIVATSFLSRTPLLEEVLSQLVGIVYDFSIRSNQTMCALELDKRELPWEVLLPCASINLKSAASASATASAPNLLVSRLRESNAPSPEMAGLKIIPVASAEPNTFLGSYMNMPLYDSDINSVTEGTPLYAPTTSSQSLPATYAMESTSPCSSATSSESSTCQTSASAQIPSPPLDVLPGSRNATAGCPLWTWLAMLPLRKRVLLLFNQLSGDRVYY</sequence>
<keyword evidence="2" id="KW-0472">Membrane</keyword>
<name>A0A9P7N7T6_9HYPO</name>
<evidence type="ECO:0000313" key="3">
    <source>
        <dbReference type="EMBL" id="KAG6000968.1"/>
    </source>
</evidence>
<accession>A0A9P7N7T6</accession>
<keyword evidence="2" id="KW-0812">Transmembrane</keyword>
<dbReference type="AlphaFoldDB" id="A0A9P7N7T6"/>
<feature type="compositionally biased region" description="Low complexity" evidence="1">
    <location>
        <begin position="502"/>
        <end position="521"/>
    </location>
</feature>
<keyword evidence="4" id="KW-1185">Reference proteome</keyword>
<gene>
    <name evidence="3" type="ORF">E4U43_001447</name>
</gene>
<proteinExistence type="predicted"/>
<protein>
    <submittedName>
        <fullName evidence="3">Uncharacterized protein</fullName>
    </submittedName>
</protein>
<dbReference type="Proteomes" id="UP000748025">
    <property type="component" value="Unassembled WGS sequence"/>
</dbReference>
<feature type="transmembrane region" description="Helical" evidence="2">
    <location>
        <begin position="20"/>
        <end position="46"/>
    </location>
</feature>
<evidence type="ECO:0000256" key="2">
    <source>
        <dbReference type="SAM" id="Phobius"/>
    </source>
</evidence>
<dbReference type="EMBL" id="SRPW01001477">
    <property type="protein sequence ID" value="KAG6000968.1"/>
    <property type="molecule type" value="Genomic_DNA"/>
</dbReference>
<dbReference type="OrthoDB" id="4954660at2759"/>
<feature type="region of interest" description="Disordered" evidence="1">
    <location>
        <begin position="502"/>
        <end position="528"/>
    </location>
</feature>
<evidence type="ECO:0000256" key="1">
    <source>
        <dbReference type="SAM" id="MobiDB-lite"/>
    </source>
</evidence>
<comment type="caution">
    <text evidence="3">The sequence shown here is derived from an EMBL/GenBank/DDBJ whole genome shotgun (WGS) entry which is preliminary data.</text>
</comment>
<reference evidence="3" key="1">
    <citation type="journal article" date="2020" name="bioRxiv">
        <title>Whole genome comparisons of ergot fungi reveals the divergence and evolution of species within the genus Claviceps are the result of varying mechanisms driving genome evolution and host range expansion.</title>
        <authorList>
            <person name="Wyka S.A."/>
            <person name="Mondo S.J."/>
            <person name="Liu M."/>
            <person name="Dettman J."/>
            <person name="Nalam V."/>
            <person name="Broders K.D."/>
        </authorList>
    </citation>
    <scope>NUCLEOTIDE SEQUENCE</scope>
    <source>
        <strain evidence="3">CCC 602</strain>
    </source>
</reference>
<organism evidence="3 4">
    <name type="scientific">Claviceps pusilla</name>
    <dbReference type="NCBI Taxonomy" id="123648"/>
    <lineage>
        <taxon>Eukaryota</taxon>
        <taxon>Fungi</taxon>
        <taxon>Dikarya</taxon>
        <taxon>Ascomycota</taxon>
        <taxon>Pezizomycotina</taxon>
        <taxon>Sordariomycetes</taxon>
        <taxon>Hypocreomycetidae</taxon>
        <taxon>Hypocreales</taxon>
        <taxon>Clavicipitaceae</taxon>
        <taxon>Claviceps</taxon>
    </lineage>
</organism>